<dbReference type="AlphaFoldDB" id="A0A4D6N2D7"/>
<dbReference type="EMBL" id="CP039353">
    <property type="protein sequence ID" value="QCE07034.1"/>
    <property type="molecule type" value="Genomic_DNA"/>
</dbReference>
<dbReference type="Proteomes" id="UP000501690">
    <property type="component" value="Linkage Group LG9"/>
</dbReference>
<organism evidence="1 2">
    <name type="scientific">Vigna unguiculata</name>
    <name type="common">Cowpea</name>
    <dbReference type="NCBI Taxonomy" id="3917"/>
    <lineage>
        <taxon>Eukaryota</taxon>
        <taxon>Viridiplantae</taxon>
        <taxon>Streptophyta</taxon>
        <taxon>Embryophyta</taxon>
        <taxon>Tracheophyta</taxon>
        <taxon>Spermatophyta</taxon>
        <taxon>Magnoliopsida</taxon>
        <taxon>eudicotyledons</taxon>
        <taxon>Gunneridae</taxon>
        <taxon>Pentapetalae</taxon>
        <taxon>rosids</taxon>
        <taxon>fabids</taxon>
        <taxon>Fabales</taxon>
        <taxon>Fabaceae</taxon>
        <taxon>Papilionoideae</taxon>
        <taxon>50 kb inversion clade</taxon>
        <taxon>NPAAA clade</taxon>
        <taxon>indigoferoid/millettioid clade</taxon>
        <taxon>Phaseoleae</taxon>
        <taxon>Vigna</taxon>
    </lineage>
</organism>
<evidence type="ECO:0000313" key="1">
    <source>
        <dbReference type="EMBL" id="QCE07034.1"/>
    </source>
</evidence>
<keyword evidence="2" id="KW-1185">Reference proteome</keyword>
<protein>
    <submittedName>
        <fullName evidence="1">Uncharacterized protein</fullName>
    </submittedName>
</protein>
<evidence type="ECO:0000313" key="2">
    <source>
        <dbReference type="Proteomes" id="UP000501690"/>
    </source>
</evidence>
<gene>
    <name evidence="1" type="ORF">DEO72_LG9g2049</name>
</gene>
<sequence>MASVEQSGMLLLHRIYLDKRWSNEGDATKEVKRSTSNEGVAIPLNQHALPYPNKGRPATQKQQRCRGLLLLAQCE</sequence>
<reference evidence="1 2" key="1">
    <citation type="submission" date="2019-04" db="EMBL/GenBank/DDBJ databases">
        <title>An improved genome assembly and genetic linkage map for asparagus bean, Vigna unguiculata ssp. sesquipedialis.</title>
        <authorList>
            <person name="Xia Q."/>
            <person name="Zhang R."/>
            <person name="Dong Y."/>
        </authorList>
    </citation>
    <scope>NUCLEOTIDE SEQUENCE [LARGE SCALE GENOMIC DNA]</scope>
    <source>
        <tissue evidence="1">Leaf</tissue>
    </source>
</reference>
<proteinExistence type="predicted"/>
<accession>A0A4D6N2D7</accession>
<name>A0A4D6N2D7_VIGUN</name>